<reference evidence="2" key="1">
    <citation type="submission" date="2022-11" db="EMBL/GenBank/DDBJ databases">
        <authorList>
            <person name="Kikuchi T."/>
        </authorList>
    </citation>
    <scope>NUCLEOTIDE SEQUENCE</scope>
    <source>
        <strain evidence="2">PS1010</strain>
    </source>
</reference>
<sequence>MWFILSIIFFFQVPVTQAETKLKSENLTLNCDENFHICNSYEKLANRTRRDKNTFMIRGIKIAKERSTNDVRTFVHHFAEILAKQSSLENSDWKENADLLYSYLENENMVCELCEKVVSMPVISYLHVQRRQMKKKDPKKIEFTIMDFQPTANFRVTFNQTNIMNYISTEIYNISAVQENGNWVIKKFNINGSCIHSRTIKKKLIFQAIAAKSEKPKTNKTSEEFMNEITKLIPFSFNFDKNRGIFDQKFEAIIDSNLEFENASDYKYNLEDFQKYMQDFSQRFRRRRDIRENVGGNAETQIILKQTDHLVFRTNVIFEYRHIPVLSSHFMDLWEFTIEINLKNEKDWKVSRVFVRPPMRNFLNIYNMQSRQLFELMNNMEKKIEQNLGEMRKNNQIEKVEQTPECNNKTVTTSVDGYNFMPLLKTLKASEKHWQVYNVKHLLEVAPNPKFRIRYYFEGSSGGELHFIDTIFYAVYQPKSDTYYVNEFEILCPQKYAF</sequence>
<evidence type="ECO:0000313" key="2">
    <source>
        <dbReference type="EMBL" id="CAI5439623.1"/>
    </source>
</evidence>
<accession>A0A9P1I6X5</accession>
<protein>
    <recommendedName>
        <fullName evidence="4">DUF38 domain-containing protein</fullName>
    </recommendedName>
</protein>
<evidence type="ECO:0000256" key="1">
    <source>
        <dbReference type="SAM" id="SignalP"/>
    </source>
</evidence>
<feature type="signal peptide" evidence="1">
    <location>
        <begin position="1"/>
        <end position="18"/>
    </location>
</feature>
<proteinExistence type="predicted"/>
<keyword evidence="1" id="KW-0732">Signal</keyword>
<dbReference type="Proteomes" id="UP001152747">
    <property type="component" value="Unassembled WGS sequence"/>
</dbReference>
<feature type="chain" id="PRO_5040236234" description="DUF38 domain-containing protein" evidence="1">
    <location>
        <begin position="19"/>
        <end position="498"/>
    </location>
</feature>
<organism evidence="2 3">
    <name type="scientific">Caenorhabditis angaria</name>
    <dbReference type="NCBI Taxonomy" id="860376"/>
    <lineage>
        <taxon>Eukaryota</taxon>
        <taxon>Metazoa</taxon>
        <taxon>Ecdysozoa</taxon>
        <taxon>Nematoda</taxon>
        <taxon>Chromadorea</taxon>
        <taxon>Rhabditida</taxon>
        <taxon>Rhabditina</taxon>
        <taxon>Rhabditomorpha</taxon>
        <taxon>Rhabditoidea</taxon>
        <taxon>Rhabditidae</taxon>
        <taxon>Peloderinae</taxon>
        <taxon>Caenorhabditis</taxon>
    </lineage>
</organism>
<name>A0A9P1I6X5_9PELO</name>
<comment type="caution">
    <text evidence="2">The sequence shown here is derived from an EMBL/GenBank/DDBJ whole genome shotgun (WGS) entry which is preliminary data.</text>
</comment>
<dbReference type="AlphaFoldDB" id="A0A9P1I6X5"/>
<keyword evidence="3" id="KW-1185">Reference proteome</keyword>
<gene>
    <name evidence="2" type="ORF">CAMP_LOCUS2260</name>
</gene>
<evidence type="ECO:0000313" key="3">
    <source>
        <dbReference type="Proteomes" id="UP001152747"/>
    </source>
</evidence>
<dbReference type="EMBL" id="CANHGI010000001">
    <property type="protein sequence ID" value="CAI5439623.1"/>
    <property type="molecule type" value="Genomic_DNA"/>
</dbReference>
<evidence type="ECO:0008006" key="4">
    <source>
        <dbReference type="Google" id="ProtNLM"/>
    </source>
</evidence>